<dbReference type="AlphaFoldDB" id="A0A1H0MYM7"/>
<gene>
    <name evidence="2" type="ORF">SAMN05216366_10299</name>
</gene>
<evidence type="ECO:0000313" key="2">
    <source>
        <dbReference type="EMBL" id="SDO85523.1"/>
    </source>
</evidence>
<protein>
    <recommendedName>
        <fullName evidence="4">RecT family protein</fullName>
    </recommendedName>
</protein>
<reference evidence="2 3" key="1">
    <citation type="submission" date="2016-10" db="EMBL/GenBank/DDBJ databases">
        <authorList>
            <person name="de Groot N.N."/>
        </authorList>
    </citation>
    <scope>NUCLEOTIDE SEQUENCE [LARGE SCALE GENOMIC DNA]</scope>
    <source>
        <strain evidence="2 3">S137</strain>
    </source>
</reference>
<evidence type="ECO:0008006" key="4">
    <source>
        <dbReference type="Google" id="ProtNLM"/>
    </source>
</evidence>
<dbReference type="Proteomes" id="UP000182412">
    <property type="component" value="Unassembled WGS sequence"/>
</dbReference>
<dbReference type="EMBL" id="FNJQ01000002">
    <property type="protein sequence ID" value="SDO85523.1"/>
    <property type="molecule type" value="Genomic_DNA"/>
</dbReference>
<name>A0A1H0MYM7_SELRU</name>
<feature type="region of interest" description="Disordered" evidence="1">
    <location>
        <begin position="237"/>
        <end position="286"/>
    </location>
</feature>
<evidence type="ECO:0000256" key="1">
    <source>
        <dbReference type="SAM" id="MobiDB-lite"/>
    </source>
</evidence>
<dbReference type="OrthoDB" id="1091556at2"/>
<feature type="compositionally biased region" description="Basic and acidic residues" evidence="1">
    <location>
        <begin position="237"/>
        <end position="273"/>
    </location>
</feature>
<sequence length="286" mass="31189">MANEIQTVETAAEVKAAAPQTKRDVIPGFGSIESFEALQRMSKLLATIDLLPAHYHNNLGNCAIALNMATRMNADVMMVAQNLYVVYGNPAWSSKFMIATFNQCGKYSSIHYKETGKKGTDSWGCIAWAKELATGEILEGPEVTIAIAKAEGWYSKNGSKWQTMPAQMLRYRAAAWFIRTTAPELSMGLQTVDEVVDSEPINITEEINANANREEFIPEAPAPAITPGHKATMADLDKAEKEAVPVETPAKEEAKPAEKKEAPAKKAAAEKQEAPQQETLMEGPGF</sequence>
<proteinExistence type="predicted"/>
<evidence type="ECO:0000313" key="3">
    <source>
        <dbReference type="Proteomes" id="UP000182412"/>
    </source>
</evidence>
<accession>A0A1H0MYM7</accession>
<dbReference type="RefSeq" id="WP_074571071.1">
    <property type="nucleotide sequence ID" value="NZ_FNJQ01000002.1"/>
</dbReference>
<organism evidence="2 3">
    <name type="scientific">Selenomonas ruminantium</name>
    <dbReference type="NCBI Taxonomy" id="971"/>
    <lineage>
        <taxon>Bacteria</taxon>
        <taxon>Bacillati</taxon>
        <taxon>Bacillota</taxon>
        <taxon>Negativicutes</taxon>
        <taxon>Selenomonadales</taxon>
        <taxon>Selenomonadaceae</taxon>
        <taxon>Selenomonas</taxon>
    </lineage>
</organism>